<evidence type="ECO:0000313" key="14">
    <source>
        <dbReference type="EMBL" id="MEA5444490.1"/>
    </source>
</evidence>
<dbReference type="Gene3D" id="3.40.50.300">
    <property type="entry name" value="P-loop containing nucleotide triphosphate hydrolases"/>
    <property type="match status" value="2"/>
</dbReference>
<dbReference type="Proteomes" id="UP001302316">
    <property type="component" value="Unassembled WGS sequence"/>
</dbReference>
<feature type="domain" description="ABC transporter" evidence="13">
    <location>
        <begin position="324"/>
        <end position="550"/>
    </location>
</feature>
<evidence type="ECO:0000256" key="2">
    <source>
        <dbReference type="ARBA" id="ARBA00022490"/>
    </source>
</evidence>
<dbReference type="SUPFAM" id="SSF52540">
    <property type="entry name" value="P-loop containing nucleoside triphosphate hydrolases"/>
    <property type="match status" value="2"/>
</dbReference>
<keyword evidence="15" id="KW-1185">Reference proteome</keyword>
<keyword evidence="2 12" id="KW-0963">Cytoplasm</keyword>
<name>A0AAP6JCR4_9GAMM</name>
<organism evidence="14 15">
    <name type="scientific">Natronospira elongata</name>
    <dbReference type="NCBI Taxonomy" id="3110268"/>
    <lineage>
        <taxon>Bacteria</taxon>
        <taxon>Pseudomonadati</taxon>
        <taxon>Pseudomonadota</taxon>
        <taxon>Gammaproteobacteria</taxon>
        <taxon>Natronospirales</taxon>
        <taxon>Natronospiraceae</taxon>
        <taxon>Natronospira</taxon>
    </lineage>
</organism>
<dbReference type="InterPro" id="IPR017871">
    <property type="entry name" value="ABC_transporter-like_CS"/>
</dbReference>
<comment type="similarity">
    <text evidence="1 12">Belongs to the ABC transporter superfamily. ABCF family. Translational throttle EttA subfamily.</text>
</comment>
<keyword evidence="11 12" id="KW-0648">Protein biosynthesis</keyword>
<dbReference type="GO" id="GO:0043022">
    <property type="term" value="F:ribosome binding"/>
    <property type="evidence" value="ECO:0007669"/>
    <property type="project" value="UniProtKB-UniRule"/>
</dbReference>
<comment type="catalytic activity">
    <reaction evidence="12">
        <text>ATP + H2O = ADP + phosphate + H(+)</text>
        <dbReference type="Rhea" id="RHEA:13065"/>
        <dbReference type="ChEBI" id="CHEBI:15377"/>
        <dbReference type="ChEBI" id="CHEBI:15378"/>
        <dbReference type="ChEBI" id="CHEBI:30616"/>
        <dbReference type="ChEBI" id="CHEBI:43474"/>
        <dbReference type="ChEBI" id="CHEBI:456216"/>
    </reaction>
</comment>
<sequence length="555" mass="62254">MAQYVYTMNRVSKVVPPKKEILRDISLSFFPGAKIGVLGLNGAGKSTLLRIMAGIDTEIEGEARPQPGINIGYLPQEPELDESKDVRGNVEEGIAETKALVDEFNAVSEQMADPDADFEALMAKQAELQDKIEAANAWNLERTLEQAADALRLPPWDAEVKNLSGGEKRRVALCRLLLSAPDMLLLDEPTNHLDAESVAWLERFLEEFPGTVVAVTHDRYFLDNVAGWILELDRGHGIPWEGNYSSWLEQKEQRLKQEEKQETAQRKAMQAELEWVRQNPKGRSAKSKARLKRFEELSSQEFQKRNETKSLYIPPGPRLGDLVVEANGVRKAFGDKLLFDDLSFNLPPGGIVGVIGPNGAGKTTTFRLITGEEKPDSGEIRVGETVELAYVDQSRDALDDSKTVWEEISDGQDIIQVGNYQTQSRAYVGRFNFKGSDQQKRIAELSGGERNRVHLAKLLKSGGNLLLLDEPTNDLDVETLRALEEALLDFPGCAVVISHDRWFLDRIATHILAFEGDSHVEWFEGNYAEYEEDKKKRLGADAEQPHRIKYRRLAS</sequence>
<dbReference type="PROSITE" id="PS50893">
    <property type="entry name" value="ABC_TRANSPORTER_2"/>
    <property type="match status" value="2"/>
</dbReference>
<dbReference type="PANTHER" id="PTHR43858">
    <property type="entry name" value="ENERGY-DEPENDENT TRANSLATIONAL THROTTLE PROTEIN ETTA"/>
    <property type="match status" value="1"/>
</dbReference>
<reference evidence="14 15" key="1">
    <citation type="submission" date="2023-12" db="EMBL/GenBank/DDBJ databases">
        <title>Whole-genome sequencing of halo(alkali)philic microorganisms from hypersaline lakes.</title>
        <authorList>
            <person name="Sorokin D.Y."/>
            <person name="Merkel A.Y."/>
            <person name="Messina E."/>
            <person name="Yakimov M."/>
        </authorList>
    </citation>
    <scope>NUCLEOTIDE SEQUENCE [LARGE SCALE GENOMIC DNA]</scope>
    <source>
        <strain evidence="14 15">AB-CW1</strain>
    </source>
</reference>
<dbReference type="PANTHER" id="PTHR43858:SF1">
    <property type="entry name" value="ABC TRANSPORTER-RELATED PROTEIN"/>
    <property type="match status" value="1"/>
</dbReference>
<evidence type="ECO:0000256" key="5">
    <source>
        <dbReference type="ARBA" id="ARBA00022737"/>
    </source>
</evidence>
<dbReference type="GO" id="GO:0005524">
    <property type="term" value="F:ATP binding"/>
    <property type="evidence" value="ECO:0007669"/>
    <property type="project" value="UniProtKB-UniRule"/>
</dbReference>
<keyword evidence="7 12" id="KW-0378">Hydrolase</keyword>
<evidence type="ECO:0000256" key="7">
    <source>
        <dbReference type="ARBA" id="ARBA00022801"/>
    </source>
</evidence>
<dbReference type="EC" id="3.6.1.-" evidence="12"/>
<dbReference type="InterPro" id="IPR027417">
    <property type="entry name" value="P-loop_NTPase"/>
</dbReference>
<dbReference type="Pfam" id="PF00005">
    <property type="entry name" value="ABC_tran"/>
    <property type="match status" value="2"/>
</dbReference>
<dbReference type="NCBIfam" id="TIGR03719">
    <property type="entry name" value="ABC_ABC_ChvD"/>
    <property type="match status" value="1"/>
</dbReference>
<dbReference type="InterPro" id="IPR022374">
    <property type="entry name" value="EttA"/>
</dbReference>
<dbReference type="InterPro" id="IPR003593">
    <property type="entry name" value="AAA+_ATPase"/>
</dbReference>
<evidence type="ECO:0000313" key="15">
    <source>
        <dbReference type="Proteomes" id="UP001302316"/>
    </source>
</evidence>
<comment type="subcellular location">
    <subcellularLocation>
        <location evidence="12">Cytoplasm</location>
    </subcellularLocation>
    <text evidence="12">Associates with ribosomes and polysomes.</text>
</comment>
<dbReference type="GO" id="GO:0019843">
    <property type="term" value="F:rRNA binding"/>
    <property type="evidence" value="ECO:0007669"/>
    <property type="project" value="UniProtKB-UniRule"/>
</dbReference>
<comment type="function">
    <text evidence="12">A translation factor that gates the progression of the 70S ribosomal initiation complex (IC, containing tRNA(fMet) in the P-site) into the translation elongation cycle by using a mechanism sensitive to the ATP/ADP ratio. Binds to the 70S ribosome E-site where it modulates the state of the translating ribosome during subunit translocation. ATP hydrolysis probably frees it from the ribosome, which can enter the elongation phase.</text>
</comment>
<evidence type="ECO:0000256" key="9">
    <source>
        <dbReference type="ARBA" id="ARBA00022845"/>
    </source>
</evidence>
<comment type="caution">
    <text evidence="14">The sequence shown here is derived from an EMBL/GenBank/DDBJ whole genome shotgun (WGS) entry which is preliminary data.</text>
</comment>
<evidence type="ECO:0000256" key="6">
    <source>
        <dbReference type="ARBA" id="ARBA00022741"/>
    </source>
</evidence>
<dbReference type="GO" id="GO:0016887">
    <property type="term" value="F:ATP hydrolysis activity"/>
    <property type="evidence" value="ECO:0007669"/>
    <property type="project" value="UniProtKB-UniRule"/>
</dbReference>
<feature type="binding site" evidence="12">
    <location>
        <begin position="39"/>
        <end position="46"/>
    </location>
    <ligand>
        <name>ATP</name>
        <dbReference type="ChEBI" id="CHEBI:30616"/>
        <label>1</label>
    </ligand>
</feature>
<dbReference type="HAMAP" id="MF_00847">
    <property type="entry name" value="EttA"/>
    <property type="match status" value="1"/>
</dbReference>
<keyword evidence="10 12" id="KW-0694">RNA-binding</keyword>
<evidence type="ECO:0000256" key="8">
    <source>
        <dbReference type="ARBA" id="ARBA00022840"/>
    </source>
</evidence>
<accession>A0AAP6JCR4</accession>
<evidence type="ECO:0000259" key="13">
    <source>
        <dbReference type="PROSITE" id="PS50893"/>
    </source>
</evidence>
<evidence type="ECO:0000256" key="10">
    <source>
        <dbReference type="ARBA" id="ARBA00022884"/>
    </source>
</evidence>
<dbReference type="NCBIfam" id="NF008775">
    <property type="entry name" value="PRK11819.1"/>
    <property type="match status" value="1"/>
</dbReference>
<dbReference type="RefSeq" id="WP_346049744.1">
    <property type="nucleotide sequence ID" value="NZ_JAYGII010000002.1"/>
</dbReference>
<keyword evidence="8 12" id="KW-0067">ATP-binding</keyword>
<feature type="region of interest" description="PtIM" evidence="12">
    <location>
        <begin position="242"/>
        <end position="322"/>
    </location>
</feature>
<dbReference type="GO" id="GO:0006412">
    <property type="term" value="P:translation"/>
    <property type="evidence" value="ECO:0007669"/>
    <property type="project" value="UniProtKB-KW"/>
</dbReference>
<dbReference type="GO" id="GO:0000049">
    <property type="term" value="F:tRNA binding"/>
    <property type="evidence" value="ECO:0007669"/>
    <property type="project" value="UniProtKB-UniRule"/>
</dbReference>
<feature type="binding site" evidence="12">
    <location>
        <begin position="356"/>
        <end position="363"/>
    </location>
    <ligand>
        <name>ATP</name>
        <dbReference type="ChEBI" id="CHEBI:30616"/>
        <label>2</label>
    </ligand>
</feature>
<dbReference type="InterPro" id="IPR032781">
    <property type="entry name" value="ABC_tran_Xtn"/>
</dbReference>
<dbReference type="FunFam" id="3.40.50.300:FF:000011">
    <property type="entry name" value="Putative ABC transporter ATP-binding component"/>
    <property type="match status" value="1"/>
</dbReference>
<keyword evidence="5 12" id="KW-0677">Repeat</keyword>
<proteinExistence type="inferred from homology"/>
<dbReference type="CDD" id="cd03221">
    <property type="entry name" value="ABCF_EF-3"/>
    <property type="match status" value="2"/>
</dbReference>
<gene>
    <name evidence="12 14" type="primary">ettA</name>
    <name evidence="14" type="ORF">VCB98_01480</name>
</gene>
<keyword evidence="9 12" id="KW-0810">Translation regulation</keyword>
<dbReference type="SMART" id="SM00382">
    <property type="entry name" value="AAA"/>
    <property type="match status" value="2"/>
</dbReference>
<dbReference type="GO" id="GO:0045900">
    <property type="term" value="P:negative regulation of translational elongation"/>
    <property type="evidence" value="ECO:0007669"/>
    <property type="project" value="UniProtKB-UniRule"/>
</dbReference>
<keyword evidence="4 12" id="KW-0699">rRNA-binding</keyword>
<dbReference type="InterPro" id="IPR003439">
    <property type="entry name" value="ABC_transporter-like_ATP-bd"/>
</dbReference>
<feature type="domain" description="ABC transporter" evidence="13">
    <location>
        <begin position="6"/>
        <end position="260"/>
    </location>
</feature>
<dbReference type="Pfam" id="PF12848">
    <property type="entry name" value="ABC_tran_Xtn"/>
    <property type="match status" value="1"/>
</dbReference>
<dbReference type="AlphaFoldDB" id="A0AAP6JCR4"/>
<dbReference type="GO" id="GO:0005737">
    <property type="term" value="C:cytoplasm"/>
    <property type="evidence" value="ECO:0007669"/>
    <property type="project" value="UniProtKB-SubCell"/>
</dbReference>
<evidence type="ECO:0000256" key="11">
    <source>
        <dbReference type="ARBA" id="ARBA00022917"/>
    </source>
</evidence>
<dbReference type="PROSITE" id="PS00211">
    <property type="entry name" value="ABC_TRANSPORTER_1"/>
    <property type="match status" value="1"/>
</dbReference>
<dbReference type="FunFam" id="3.40.50.300:FF:000183">
    <property type="entry name" value="ABC transporter ATP-binding protein yjjK"/>
    <property type="match status" value="1"/>
</dbReference>
<protein>
    <recommendedName>
        <fullName evidence="12">Energy-dependent translational throttle protein EttA</fullName>
        <ecNumber evidence="12">3.6.1.-</ecNumber>
    </recommendedName>
    <alternativeName>
        <fullName evidence="12">Translational regulatory factor EttA</fullName>
    </alternativeName>
</protein>
<comment type="domain">
    <text evidence="12">The P-site tRNA interaction motif (PtIM domain) probably interacts with the P-site tRNA(fMet) as well as the 23S rRNA.</text>
</comment>
<evidence type="ECO:0000256" key="1">
    <source>
        <dbReference type="ARBA" id="ARBA00005868"/>
    </source>
</evidence>
<evidence type="ECO:0000256" key="3">
    <source>
        <dbReference type="ARBA" id="ARBA00022555"/>
    </source>
</evidence>
<feature type="region of interest" description="Arm" evidence="12">
    <location>
        <begin position="95"/>
        <end position="139"/>
    </location>
</feature>
<evidence type="ECO:0000256" key="4">
    <source>
        <dbReference type="ARBA" id="ARBA00022730"/>
    </source>
</evidence>
<evidence type="ECO:0000256" key="12">
    <source>
        <dbReference type="HAMAP-Rule" id="MF_00847"/>
    </source>
</evidence>
<keyword evidence="6 12" id="KW-0547">Nucleotide-binding</keyword>
<comment type="subunit">
    <text evidence="12">Monomer. Probably contacts ribosomal proteins L1, L5, L33 and S7, the 16S and 23S rRNA and the P-site containing tRNA(fMet).</text>
</comment>
<keyword evidence="3 12" id="KW-0820">tRNA-binding</keyword>
<dbReference type="EMBL" id="JAYGII010000002">
    <property type="protein sequence ID" value="MEA5444490.1"/>
    <property type="molecule type" value="Genomic_DNA"/>
</dbReference>
<comment type="domain">
    <text evidence="12">The arm domain is inserted in the first ABC transporter domain. Probably contacts ribosomal protein L1.</text>
</comment>